<evidence type="ECO:0000313" key="3">
    <source>
        <dbReference type="EMBL" id="TPE52669.1"/>
    </source>
</evidence>
<gene>
    <name evidence="3" type="ORF">FJM51_05695</name>
</gene>
<keyword evidence="2" id="KW-1133">Transmembrane helix</keyword>
<dbReference type="RefSeq" id="WP_140453151.1">
    <property type="nucleotide sequence ID" value="NZ_VFRP01000003.1"/>
</dbReference>
<proteinExistence type="predicted"/>
<feature type="compositionally biased region" description="Basic and acidic residues" evidence="1">
    <location>
        <begin position="132"/>
        <end position="151"/>
    </location>
</feature>
<evidence type="ECO:0000313" key="4">
    <source>
        <dbReference type="Proteomes" id="UP000319255"/>
    </source>
</evidence>
<comment type="caution">
    <text evidence="3">The sequence shown here is derived from an EMBL/GenBank/DDBJ whole genome shotgun (WGS) entry which is preliminary data.</text>
</comment>
<keyword evidence="2" id="KW-0812">Transmembrane</keyword>
<reference evidence="3 4" key="1">
    <citation type="submission" date="2019-06" db="EMBL/GenBank/DDBJ databases">
        <title>A novel bacterium of genus Amaricoccus, isolated from marine sediment.</title>
        <authorList>
            <person name="Huang H."/>
            <person name="Mo K."/>
            <person name="Hu Y."/>
        </authorList>
    </citation>
    <scope>NUCLEOTIDE SEQUENCE [LARGE SCALE GENOMIC DNA]</scope>
    <source>
        <strain evidence="3 4">HB172011</strain>
    </source>
</reference>
<dbReference type="OrthoDB" id="6228405at2"/>
<feature type="region of interest" description="Disordered" evidence="1">
    <location>
        <begin position="113"/>
        <end position="151"/>
    </location>
</feature>
<keyword evidence="4" id="KW-1185">Reference proteome</keyword>
<accession>A0A501WTH7</accession>
<evidence type="ECO:0000256" key="2">
    <source>
        <dbReference type="SAM" id="Phobius"/>
    </source>
</evidence>
<dbReference type="EMBL" id="VFRP01000003">
    <property type="protein sequence ID" value="TPE52669.1"/>
    <property type="molecule type" value="Genomic_DNA"/>
</dbReference>
<feature type="transmembrane region" description="Helical" evidence="2">
    <location>
        <begin position="26"/>
        <end position="47"/>
    </location>
</feature>
<name>A0A501WTH7_9RHOB</name>
<evidence type="ECO:0000256" key="1">
    <source>
        <dbReference type="SAM" id="MobiDB-lite"/>
    </source>
</evidence>
<organism evidence="3 4">
    <name type="scientific">Amaricoccus solimangrovi</name>
    <dbReference type="NCBI Taxonomy" id="2589815"/>
    <lineage>
        <taxon>Bacteria</taxon>
        <taxon>Pseudomonadati</taxon>
        <taxon>Pseudomonadota</taxon>
        <taxon>Alphaproteobacteria</taxon>
        <taxon>Rhodobacterales</taxon>
        <taxon>Paracoccaceae</taxon>
        <taxon>Amaricoccus</taxon>
    </lineage>
</organism>
<protein>
    <submittedName>
        <fullName evidence="3">Uncharacterized protein</fullName>
    </submittedName>
</protein>
<feature type="transmembrane region" description="Helical" evidence="2">
    <location>
        <begin position="67"/>
        <end position="93"/>
    </location>
</feature>
<dbReference type="AlphaFoldDB" id="A0A501WTH7"/>
<keyword evidence="2" id="KW-0472">Membrane</keyword>
<sequence>MDHPPVNPAAPHYLPSFVTGPGQSDWLMTVMLVFLLVTVVSAGLIYLKLHALPEHMAHRANKVQLQFVAVLALLALFTHNAVFWIAALLLALVELPDFSTPMNSIALSLERLSGRDRPGEPPSRWNDLLSDDPERAAAERPARPAAPDREA</sequence>
<dbReference type="Proteomes" id="UP000319255">
    <property type="component" value="Unassembled WGS sequence"/>
</dbReference>